<dbReference type="AlphaFoldDB" id="A0A6L2Q5G7"/>
<accession>A0A6L2Q5G7</accession>
<sequence>MEFSEEFAVVQGALISVQRAVGELEFLSLKNGDDSKISAVVEAIHKIFIGRGIQAGAKLNTKQDQSLRRIFMFLVLNTSFNVREKLIDDINCSHIVDCAPTLSKDLLMELIWSLSLHKYVCESIVHCPLALGAEILDTVLNEMSSVEPLEALRRVEELSTAVYCKFMKLELIKGTDVECAKRKLYIYFKNLLQYFVKPNLKELGNVRPRELYHVAGFAIRCILSLTTNCLKLYLNPLQQQQELVMSAVYDMSLSELSGEIENESEVVTSHHFIDELIFACKTNFCAITVDIWLFWAECEIDGANNNRTLQNEISEAMYSCSEDLKRAQNGEVKFPLAGELVTMLSSMAVKPRDEDDEIREADAELIIKNVSEKSKSQRKWFKALLGVNEVMSDKKCAECLKNNLHLAEYEDIKVILEKAVTALSPECGAGDCDKIKLIVLDSVKHLALKQQVEVVQWFFKTFGASVTFLTDSFNVVATEVFNKAVKAAVKNDKVK</sequence>
<proteinExistence type="predicted"/>
<protein>
    <submittedName>
        <fullName evidence="1">Uncharacterized protein</fullName>
    </submittedName>
</protein>
<keyword evidence="2" id="KW-1185">Reference proteome</keyword>
<dbReference type="InParanoid" id="A0A6L2Q5G7"/>
<dbReference type="Proteomes" id="UP000502823">
    <property type="component" value="Unassembled WGS sequence"/>
</dbReference>
<organism evidence="1 2">
    <name type="scientific">Coptotermes formosanus</name>
    <name type="common">Formosan subterranean termite</name>
    <dbReference type="NCBI Taxonomy" id="36987"/>
    <lineage>
        <taxon>Eukaryota</taxon>
        <taxon>Metazoa</taxon>
        <taxon>Ecdysozoa</taxon>
        <taxon>Arthropoda</taxon>
        <taxon>Hexapoda</taxon>
        <taxon>Insecta</taxon>
        <taxon>Pterygota</taxon>
        <taxon>Neoptera</taxon>
        <taxon>Polyneoptera</taxon>
        <taxon>Dictyoptera</taxon>
        <taxon>Blattodea</taxon>
        <taxon>Blattoidea</taxon>
        <taxon>Termitoidae</taxon>
        <taxon>Rhinotermitidae</taxon>
        <taxon>Coptotermes</taxon>
    </lineage>
</organism>
<gene>
    <name evidence="1" type="ORF">Cfor_10560</name>
</gene>
<dbReference type="OrthoDB" id="6588253at2759"/>
<comment type="caution">
    <text evidence="1">The sequence shown here is derived from an EMBL/GenBank/DDBJ whole genome shotgun (WGS) entry which is preliminary data.</text>
</comment>
<evidence type="ECO:0000313" key="1">
    <source>
        <dbReference type="EMBL" id="GFG39170.1"/>
    </source>
</evidence>
<evidence type="ECO:0000313" key="2">
    <source>
        <dbReference type="Proteomes" id="UP000502823"/>
    </source>
</evidence>
<name>A0A6L2Q5G7_COPFO</name>
<dbReference type="EMBL" id="BLKM01000875">
    <property type="protein sequence ID" value="GFG39170.1"/>
    <property type="molecule type" value="Genomic_DNA"/>
</dbReference>
<reference evidence="2" key="1">
    <citation type="submission" date="2020-01" db="EMBL/GenBank/DDBJ databases">
        <title>Draft genome sequence of the Termite Coptotermes fromosanus.</title>
        <authorList>
            <person name="Itakura S."/>
            <person name="Yosikawa Y."/>
            <person name="Umezawa K."/>
        </authorList>
    </citation>
    <scope>NUCLEOTIDE SEQUENCE [LARGE SCALE GENOMIC DNA]</scope>
</reference>